<feature type="domain" description="Solute-binding protein family 5" evidence="2">
    <location>
        <begin position="95"/>
        <end position="483"/>
    </location>
</feature>
<dbReference type="EMBL" id="VIVQ01000001">
    <property type="protein sequence ID" value="TWE12508.1"/>
    <property type="molecule type" value="Genomic_DNA"/>
</dbReference>
<organism evidence="3 4">
    <name type="scientific">Rudaeicoccus suwonensis</name>
    <dbReference type="NCBI Taxonomy" id="657409"/>
    <lineage>
        <taxon>Bacteria</taxon>
        <taxon>Bacillati</taxon>
        <taxon>Actinomycetota</taxon>
        <taxon>Actinomycetes</taxon>
        <taxon>Micrococcales</taxon>
        <taxon>Dermacoccaceae</taxon>
        <taxon>Rudaeicoccus</taxon>
    </lineage>
</organism>
<accession>A0A561EA58</accession>
<reference evidence="3 4" key="1">
    <citation type="submission" date="2019-06" db="EMBL/GenBank/DDBJ databases">
        <title>Sequencing the genomes of 1000 actinobacteria strains.</title>
        <authorList>
            <person name="Klenk H.-P."/>
        </authorList>
    </citation>
    <scope>NUCLEOTIDE SEQUENCE [LARGE SCALE GENOMIC DNA]</scope>
    <source>
        <strain evidence="3 4">DSM 19560</strain>
    </source>
</reference>
<dbReference type="InterPro" id="IPR030678">
    <property type="entry name" value="Peptide/Ni-bd"/>
</dbReference>
<keyword evidence="4" id="KW-1185">Reference proteome</keyword>
<dbReference type="GO" id="GO:0043190">
    <property type="term" value="C:ATP-binding cassette (ABC) transporter complex"/>
    <property type="evidence" value="ECO:0007669"/>
    <property type="project" value="InterPro"/>
</dbReference>
<dbReference type="Proteomes" id="UP000318297">
    <property type="component" value="Unassembled WGS sequence"/>
</dbReference>
<dbReference type="Gene3D" id="3.40.190.10">
    <property type="entry name" value="Periplasmic binding protein-like II"/>
    <property type="match status" value="1"/>
</dbReference>
<dbReference type="OrthoDB" id="5240629at2"/>
<evidence type="ECO:0000313" key="3">
    <source>
        <dbReference type="EMBL" id="TWE12508.1"/>
    </source>
</evidence>
<protein>
    <submittedName>
        <fullName evidence="3">Peptide/nickel transport system substrate-binding protein</fullName>
    </submittedName>
</protein>
<dbReference type="GO" id="GO:0042597">
    <property type="term" value="C:periplasmic space"/>
    <property type="evidence" value="ECO:0007669"/>
    <property type="project" value="UniProtKB-ARBA"/>
</dbReference>
<name>A0A561EA58_9MICO</name>
<sequence length="568" mass="59810">MLLAACSGGPGSSSGSSGAAAPTASATAPLLRDVASGPAPQIAGAKTGGTLTITDEGAPPTFDPSGAYYEFSMMVLDELLVRSLTGYQNVDGKATLVPDLATDLGEQSADGLTWTFHLKHGIRYSDGSPVRAADVVYAVKRSFAYDSVAEGGPQYVQQYLKGGSTYKGPFDQPTVDFPGVTAQGDDTVVFHLVKKWPTLPYYLAFPEVSPIPQAKDTKATYQNHLLATGPYEIQSFTKGISMVLVRNPDWSAATDPIRHQFPARIEIQLGVNPQTTQQRILADSGTGSTTIDVSGVVASVQNQVTGDKKDQFVSGLSPCESYTSIDTQTVPLAVRKAIAIAYPFDQIRKASGESPLTYRPASTIAPPQVPGVTAYPPVNGLTGHGPGDPAKAKAMLSAAGQLGFSLSYYFIDSQPSSVQANVALKAALTAAGFTVHDLGVSAQQYPTDVTNPSATQNLGQGINSWCYDWPSGDSIYPELFAASRAQTGQSAGDLQSAALDAQMTQIENLPITQAAAAWGKLDQQILSQDLPTIPVDYAIASYVFGDRVHNVVNDANHGLPDLAQLWVG</sequence>
<dbReference type="PANTHER" id="PTHR30290:SF83">
    <property type="entry name" value="ABC TRANSPORTER SUBSTRATE-BINDING PROTEIN"/>
    <property type="match status" value="1"/>
</dbReference>
<dbReference type="GO" id="GO:1904680">
    <property type="term" value="F:peptide transmembrane transporter activity"/>
    <property type="evidence" value="ECO:0007669"/>
    <property type="project" value="TreeGrafter"/>
</dbReference>
<dbReference type="GO" id="GO:0015833">
    <property type="term" value="P:peptide transport"/>
    <property type="evidence" value="ECO:0007669"/>
    <property type="project" value="TreeGrafter"/>
</dbReference>
<evidence type="ECO:0000256" key="1">
    <source>
        <dbReference type="SAM" id="MobiDB-lite"/>
    </source>
</evidence>
<dbReference type="RefSeq" id="WP_145226576.1">
    <property type="nucleotide sequence ID" value="NZ_VIVQ01000001.1"/>
</dbReference>
<dbReference type="InterPro" id="IPR000914">
    <property type="entry name" value="SBP_5_dom"/>
</dbReference>
<dbReference type="Pfam" id="PF00496">
    <property type="entry name" value="SBP_bac_5"/>
    <property type="match status" value="1"/>
</dbReference>
<evidence type="ECO:0000313" key="4">
    <source>
        <dbReference type="Proteomes" id="UP000318297"/>
    </source>
</evidence>
<dbReference type="SUPFAM" id="SSF53850">
    <property type="entry name" value="Periplasmic binding protein-like II"/>
    <property type="match status" value="1"/>
</dbReference>
<dbReference type="InterPro" id="IPR039424">
    <property type="entry name" value="SBP_5"/>
</dbReference>
<gene>
    <name evidence="3" type="ORF">BKA23_1320</name>
</gene>
<evidence type="ECO:0000259" key="2">
    <source>
        <dbReference type="Pfam" id="PF00496"/>
    </source>
</evidence>
<comment type="caution">
    <text evidence="3">The sequence shown here is derived from an EMBL/GenBank/DDBJ whole genome shotgun (WGS) entry which is preliminary data.</text>
</comment>
<dbReference type="AlphaFoldDB" id="A0A561EA58"/>
<proteinExistence type="predicted"/>
<dbReference type="Gene3D" id="3.10.105.10">
    <property type="entry name" value="Dipeptide-binding Protein, Domain 3"/>
    <property type="match status" value="1"/>
</dbReference>
<dbReference type="PANTHER" id="PTHR30290">
    <property type="entry name" value="PERIPLASMIC BINDING COMPONENT OF ABC TRANSPORTER"/>
    <property type="match status" value="1"/>
</dbReference>
<feature type="region of interest" description="Disordered" evidence="1">
    <location>
        <begin position="37"/>
        <end position="59"/>
    </location>
</feature>
<feature type="region of interest" description="Disordered" evidence="1">
    <location>
        <begin position="1"/>
        <end position="22"/>
    </location>
</feature>
<dbReference type="PIRSF" id="PIRSF002741">
    <property type="entry name" value="MppA"/>
    <property type="match status" value="1"/>
</dbReference>